<keyword evidence="2" id="KW-1185">Reference proteome</keyword>
<comment type="caution">
    <text evidence="1">The sequence shown here is derived from an EMBL/GenBank/DDBJ whole genome shotgun (WGS) entry which is preliminary data.</text>
</comment>
<evidence type="ECO:0000313" key="1">
    <source>
        <dbReference type="EMBL" id="KAJ8619212.1"/>
    </source>
</evidence>
<name>A0ACC2KDK2_PERAE</name>
<organism evidence="1 2">
    <name type="scientific">Persea americana</name>
    <name type="common">Avocado</name>
    <dbReference type="NCBI Taxonomy" id="3435"/>
    <lineage>
        <taxon>Eukaryota</taxon>
        <taxon>Viridiplantae</taxon>
        <taxon>Streptophyta</taxon>
        <taxon>Embryophyta</taxon>
        <taxon>Tracheophyta</taxon>
        <taxon>Spermatophyta</taxon>
        <taxon>Magnoliopsida</taxon>
        <taxon>Magnoliidae</taxon>
        <taxon>Laurales</taxon>
        <taxon>Lauraceae</taxon>
        <taxon>Persea</taxon>
    </lineage>
</organism>
<protein>
    <submittedName>
        <fullName evidence="1">Uncharacterized protein</fullName>
    </submittedName>
</protein>
<sequence>MSLKESSISHPMLSPSDSYAFQLQACLKNKDQGAGKSIHARSIKVGLHLSTFLLNNLINFYAKTGLVSDAQRLFDEMPFKNRFSWNTILSAYAKSGRFHTARRLFGEMPERDSVSWTAMIVGYNQMGLFQDAICMFLEMIRERVTPTQFTFTNILTSCVSLEALDLGKKVHTFVIKLGLNGYIPIANSLLSMYGKTGDPMTAKVVFDRMKLRSLSSWNAMISLHAQTGRLDLAQLQFEEMAERDVVSWNSIIAGYNQHGFDQDALLFFSRMLKEPSVRVQPDSFTLASVLSACANLGMLKSGKQIHAYIIRTEFTSYGPVANALISMYSKSGGVEIAQKVVQHTPSSDLNVVSFTALLEGYIKLGNLQPAKQIFNSMKERDVVAWTAMIVGYVQNGFNDEALLLFRMMLIEGPKPNNYTLAAMLSVCSSLATLGHGKQIHAFAIRLGEDSSVSVKNALITMYAKAGSIAGALCVFNQVRWSRDTVTWTSMIIALAQHGLGGEAIELFDEMLVFGVVPDHITYVGVISACTHAGLVDQGRHYFTSMQKVHNIEPTPSHCACMIDLFGRAGLLHEAQEFIESMPIEPDVIAWGSLLAACRVHKNADLAKLAAERLLVIDPEHSGAYSALANVYSACGRWEDAAKIRKLMRDRGVKKEQGFSWINVKNSVHIFGVEDGLHPQKDAIYETIAKVWMEIKKAGFVPDTESVLHDIDEELKQLVLSHHSEKLAIAFGLISTPEKTTLRIMKNLRICNDCHSAIKFISKVMEREIIVRDATRFHHFKNGSCSCRDYCIDGHSDANSPLSNGSSLIAD</sequence>
<gene>
    <name evidence="1" type="ORF">MRB53_015398</name>
</gene>
<proteinExistence type="predicted"/>
<dbReference type="EMBL" id="CM056812">
    <property type="protein sequence ID" value="KAJ8619212.1"/>
    <property type="molecule type" value="Genomic_DNA"/>
</dbReference>
<evidence type="ECO:0000313" key="2">
    <source>
        <dbReference type="Proteomes" id="UP001234297"/>
    </source>
</evidence>
<reference evidence="1 2" key="1">
    <citation type="journal article" date="2022" name="Hortic Res">
        <title>A haplotype resolved chromosomal level avocado genome allows analysis of novel avocado genes.</title>
        <authorList>
            <person name="Nath O."/>
            <person name="Fletcher S.J."/>
            <person name="Hayward A."/>
            <person name="Shaw L.M."/>
            <person name="Masouleh A.K."/>
            <person name="Furtado A."/>
            <person name="Henry R.J."/>
            <person name="Mitter N."/>
        </authorList>
    </citation>
    <scope>NUCLEOTIDE SEQUENCE [LARGE SCALE GENOMIC DNA]</scope>
    <source>
        <strain evidence="2">cv. Hass</strain>
    </source>
</reference>
<dbReference type="Proteomes" id="UP001234297">
    <property type="component" value="Chromosome 4"/>
</dbReference>
<accession>A0ACC2KDK2</accession>